<gene>
    <name evidence="2" type="ORF">RDWZM_001385</name>
</gene>
<keyword evidence="3" id="KW-1185">Reference proteome</keyword>
<protein>
    <submittedName>
        <fullName evidence="2">Uncharacterized protein</fullName>
    </submittedName>
</protein>
<evidence type="ECO:0000313" key="2">
    <source>
        <dbReference type="EMBL" id="KAJ6222840.1"/>
    </source>
</evidence>
<feature type="transmembrane region" description="Helical" evidence="1">
    <location>
        <begin position="6"/>
        <end position="33"/>
    </location>
</feature>
<name>A0A9Q0MBH5_BLOTA</name>
<dbReference type="AlphaFoldDB" id="A0A9Q0MBH5"/>
<keyword evidence="1" id="KW-1133">Transmembrane helix</keyword>
<sequence>MFATILIIFFSIVGLCLLVSFMQICCPISCLMLSSCRKKESMESGMTNEPVPRITIPNHRATPFTMGGGHPITSNSSGVSIDETTIIEKPPSYEEAIRS</sequence>
<accession>A0A9Q0MBH5</accession>
<dbReference type="EMBL" id="JAPWDV010000001">
    <property type="protein sequence ID" value="KAJ6222840.1"/>
    <property type="molecule type" value="Genomic_DNA"/>
</dbReference>
<reference evidence="2" key="1">
    <citation type="submission" date="2022-12" db="EMBL/GenBank/DDBJ databases">
        <title>Genome assemblies of Blomia tropicalis.</title>
        <authorList>
            <person name="Cui Y."/>
        </authorList>
    </citation>
    <scope>NUCLEOTIDE SEQUENCE</scope>
    <source>
        <tissue evidence="2">Adult mites</tissue>
    </source>
</reference>
<proteinExistence type="predicted"/>
<comment type="caution">
    <text evidence="2">The sequence shown here is derived from an EMBL/GenBank/DDBJ whole genome shotgun (WGS) entry which is preliminary data.</text>
</comment>
<evidence type="ECO:0000256" key="1">
    <source>
        <dbReference type="SAM" id="Phobius"/>
    </source>
</evidence>
<evidence type="ECO:0000313" key="3">
    <source>
        <dbReference type="Proteomes" id="UP001142055"/>
    </source>
</evidence>
<keyword evidence="1" id="KW-0472">Membrane</keyword>
<keyword evidence="1" id="KW-0812">Transmembrane</keyword>
<dbReference type="Proteomes" id="UP001142055">
    <property type="component" value="Chromosome 1"/>
</dbReference>
<organism evidence="2 3">
    <name type="scientific">Blomia tropicalis</name>
    <name type="common">Mite</name>
    <dbReference type="NCBI Taxonomy" id="40697"/>
    <lineage>
        <taxon>Eukaryota</taxon>
        <taxon>Metazoa</taxon>
        <taxon>Ecdysozoa</taxon>
        <taxon>Arthropoda</taxon>
        <taxon>Chelicerata</taxon>
        <taxon>Arachnida</taxon>
        <taxon>Acari</taxon>
        <taxon>Acariformes</taxon>
        <taxon>Sarcoptiformes</taxon>
        <taxon>Astigmata</taxon>
        <taxon>Glycyphagoidea</taxon>
        <taxon>Echimyopodidae</taxon>
        <taxon>Blomia</taxon>
    </lineage>
</organism>